<evidence type="ECO:0000313" key="1">
    <source>
        <dbReference type="EMBL" id="GBH10973.1"/>
    </source>
</evidence>
<comment type="caution">
    <text evidence="1">The sequence shown here is derived from an EMBL/GenBank/DDBJ whole genome shotgun (WGS) entry which is preliminary data.</text>
</comment>
<name>A0A2V0QCT3_PSESF</name>
<gene>
    <name evidence="1" type="ORF">KPSA1_04402</name>
</gene>
<evidence type="ECO:0000313" key="2">
    <source>
        <dbReference type="Proteomes" id="UP000247480"/>
    </source>
</evidence>
<protein>
    <submittedName>
        <fullName evidence="1">7, 8-dihydro-6-hydroxymethylpterin-pyrophosphokinase</fullName>
    </submittedName>
</protein>
<proteinExistence type="predicted"/>
<dbReference type="Proteomes" id="UP000247480">
    <property type="component" value="Unassembled WGS sequence"/>
</dbReference>
<keyword evidence="1" id="KW-0418">Kinase</keyword>
<dbReference type="EMBL" id="BGJZ01000217">
    <property type="protein sequence ID" value="GBH10973.1"/>
    <property type="molecule type" value="Genomic_DNA"/>
</dbReference>
<sequence length="99" mass="11427">MNEHQSTLRLQIHDFNKIAEKIHQLTVGTATPPVGVKKIPQRYSRIPDPGLQGFGPQQIKVEVVLRLLQVGDLRLRQVECLCRLRTHRHGSHSFSFRLR</sequence>
<reference evidence="1 2" key="1">
    <citation type="submission" date="2018-04" db="EMBL/GenBank/DDBJ databases">
        <title>Draft genome sequence of Pseudomonas syringae pv. actinidiae biovar 1 strains isolated from kiwifruit in Kagawa prefecture.</title>
        <authorList>
            <person name="Tabuchi M."/>
            <person name="Saito M."/>
            <person name="Fujiwara S."/>
            <person name="Sasa N."/>
            <person name="Akimitsu K."/>
            <person name="Gomi K."/>
            <person name="Konishi-Sugita S."/>
            <person name="Hamano K."/>
            <person name="Kataoka I."/>
        </authorList>
    </citation>
    <scope>NUCLEOTIDE SEQUENCE [LARGE SCALE GENOMIC DNA]</scope>
    <source>
        <strain evidence="1 2">MAFF212206</strain>
    </source>
</reference>
<keyword evidence="1" id="KW-0808">Transferase</keyword>
<accession>A0A2V0QCT3</accession>
<organism evidence="1 2">
    <name type="scientific">Pseudomonas syringae pv. actinidiae</name>
    <dbReference type="NCBI Taxonomy" id="103796"/>
    <lineage>
        <taxon>Bacteria</taxon>
        <taxon>Pseudomonadati</taxon>
        <taxon>Pseudomonadota</taxon>
        <taxon>Gammaproteobacteria</taxon>
        <taxon>Pseudomonadales</taxon>
        <taxon>Pseudomonadaceae</taxon>
        <taxon>Pseudomonas</taxon>
        <taxon>Pseudomonas syringae</taxon>
    </lineage>
</organism>
<dbReference type="AlphaFoldDB" id="A0A2V0QCT3"/>
<dbReference type="GO" id="GO:0016301">
    <property type="term" value="F:kinase activity"/>
    <property type="evidence" value="ECO:0007669"/>
    <property type="project" value="UniProtKB-KW"/>
</dbReference>